<evidence type="ECO:0000313" key="3">
    <source>
        <dbReference type="Proteomes" id="UP000192247"/>
    </source>
</evidence>
<dbReference type="SUPFAM" id="SSF57501">
    <property type="entry name" value="Cystine-knot cytokines"/>
    <property type="match status" value="1"/>
</dbReference>
<dbReference type="OrthoDB" id="10040891at2759"/>
<proteinExistence type="predicted"/>
<sequence length="283" mass="31670">MTLVLQALLAVLLLGAALIRNPDFVEGRHGASRNVRYRILAEMERNLEQRLAHRLGRDPADPATTLDMSHGEATQAAHLSAGYGGRVKGSLPDTVEEMGEYSSIIQDANTVPVLVVPRLEEGASDYMDAMVARTEHRPIQFRPVKPEISQKLNKYLGETPFQASPPGREKRQDELEPLLPEKSTVCETHFDWVLLNRTWDKDGKEVEIFHGKYAQYVHVYYCANKGGTCSGISDEFTSECLEKEAFAKLLVKKEPGPDGINYQLAVVQIPHHCFCQLTKKLDV</sequence>
<dbReference type="EMBL" id="MNPL01010859">
    <property type="protein sequence ID" value="OQR72892.1"/>
    <property type="molecule type" value="Genomic_DNA"/>
</dbReference>
<reference evidence="2 3" key="1">
    <citation type="journal article" date="2017" name="Gigascience">
        <title>Draft genome of the honey bee ectoparasitic mite, Tropilaelaps mercedesae, is shaped by the parasitic life history.</title>
        <authorList>
            <person name="Dong X."/>
            <person name="Armstrong S.D."/>
            <person name="Xia D."/>
            <person name="Makepeace B.L."/>
            <person name="Darby A.C."/>
            <person name="Kadowaki T."/>
        </authorList>
    </citation>
    <scope>NUCLEOTIDE SEQUENCE [LARGE SCALE GENOMIC DNA]</scope>
    <source>
        <strain evidence="2">Wuxi-XJTLU</strain>
    </source>
</reference>
<dbReference type="Gene3D" id="2.10.90.10">
    <property type="entry name" value="Cystine-knot cytokines"/>
    <property type="match status" value="1"/>
</dbReference>
<name>A0A1V9XHP7_9ACAR</name>
<feature type="chain" id="PRO_5013206963" evidence="1">
    <location>
        <begin position="20"/>
        <end position="283"/>
    </location>
</feature>
<gene>
    <name evidence="2" type="ORF">BIW11_10091</name>
</gene>
<keyword evidence="3" id="KW-1185">Reference proteome</keyword>
<dbReference type="InterPro" id="IPR029034">
    <property type="entry name" value="Cystine-knot_cytokine"/>
</dbReference>
<accession>A0A1V9XHP7</accession>
<feature type="signal peptide" evidence="1">
    <location>
        <begin position="1"/>
        <end position="19"/>
    </location>
</feature>
<protein>
    <submittedName>
        <fullName evidence="2">Uncharacterized protein</fullName>
    </submittedName>
</protein>
<comment type="caution">
    <text evidence="2">The sequence shown here is derived from an EMBL/GenBank/DDBJ whole genome shotgun (WGS) entry which is preliminary data.</text>
</comment>
<evidence type="ECO:0000256" key="1">
    <source>
        <dbReference type="SAM" id="SignalP"/>
    </source>
</evidence>
<keyword evidence="1" id="KW-0732">Signal</keyword>
<dbReference type="AlphaFoldDB" id="A0A1V9XHP7"/>
<evidence type="ECO:0000313" key="2">
    <source>
        <dbReference type="EMBL" id="OQR72892.1"/>
    </source>
</evidence>
<organism evidence="2 3">
    <name type="scientific">Tropilaelaps mercedesae</name>
    <dbReference type="NCBI Taxonomy" id="418985"/>
    <lineage>
        <taxon>Eukaryota</taxon>
        <taxon>Metazoa</taxon>
        <taxon>Ecdysozoa</taxon>
        <taxon>Arthropoda</taxon>
        <taxon>Chelicerata</taxon>
        <taxon>Arachnida</taxon>
        <taxon>Acari</taxon>
        <taxon>Parasitiformes</taxon>
        <taxon>Mesostigmata</taxon>
        <taxon>Gamasina</taxon>
        <taxon>Dermanyssoidea</taxon>
        <taxon>Laelapidae</taxon>
        <taxon>Tropilaelaps</taxon>
    </lineage>
</organism>
<dbReference type="Proteomes" id="UP000192247">
    <property type="component" value="Unassembled WGS sequence"/>
</dbReference>
<dbReference type="InParanoid" id="A0A1V9XHP7"/>